<comment type="caution">
    <text evidence="1">The sequence shown here is derived from an EMBL/GenBank/DDBJ whole genome shotgun (WGS) entry which is preliminary data.</text>
</comment>
<accession>S2KX20</accession>
<evidence type="ECO:0000313" key="1">
    <source>
        <dbReference type="EMBL" id="EPC05841.1"/>
    </source>
</evidence>
<protein>
    <submittedName>
        <fullName evidence="1">Uncharacterized protein</fullName>
    </submittedName>
</protein>
<name>S2KX20_BILW3</name>
<evidence type="ECO:0000313" key="2">
    <source>
        <dbReference type="Proteomes" id="UP000006034"/>
    </source>
</evidence>
<dbReference type="AlphaFoldDB" id="S2KX20"/>
<reference evidence="1 2" key="2">
    <citation type="submission" date="2013-04" db="EMBL/GenBank/DDBJ databases">
        <title>The Genome Sequence of Bilophila wadsworthia 3_1_6.</title>
        <authorList>
            <consortium name="The Broad Institute Genomics Platform"/>
            <person name="Earl A."/>
            <person name="Ward D."/>
            <person name="Feldgarden M."/>
            <person name="Gevers D."/>
            <person name="Sibley C."/>
            <person name="Strauss J."/>
            <person name="Allen-Vercoe E."/>
            <person name="Walker B."/>
            <person name="Young S."/>
            <person name="Zeng Q."/>
            <person name="Gargeya S."/>
            <person name="Fitzgerald M."/>
            <person name="Haas B."/>
            <person name="Abouelleil A."/>
            <person name="Allen A.W."/>
            <person name="Alvarado L."/>
            <person name="Arachchi H.M."/>
            <person name="Berlin A.M."/>
            <person name="Chapman S.B."/>
            <person name="Gainer-Dewar J."/>
            <person name="Goldberg J."/>
            <person name="Griggs A."/>
            <person name="Gujja S."/>
            <person name="Hansen M."/>
            <person name="Howarth C."/>
            <person name="Imamovic A."/>
            <person name="Ireland A."/>
            <person name="Larimer J."/>
            <person name="McCowan C."/>
            <person name="Murphy C."/>
            <person name="Pearson M."/>
            <person name="Poon T.W."/>
            <person name="Priest M."/>
            <person name="Roberts A."/>
            <person name="Saif S."/>
            <person name="Shea T."/>
            <person name="Sisk P."/>
            <person name="Sykes S."/>
            <person name="Wortman J."/>
            <person name="Nusbaum C."/>
            <person name="Birren B."/>
        </authorList>
    </citation>
    <scope>NUCLEOTIDE SEQUENCE [LARGE SCALE GENOMIC DNA]</scope>
    <source>
        <strain evidence="1 2">3_1_6</strain>
    </source>
</reference>
<proteinExistence type="predicted"/>
<dbReference type="HOGENOM" id="CLU_3380751_0_0_7"/>
<sequence>MLFILRRHEYPEAIRNGIAPVSLYSPLFQRGFF</sequence>
<organism evidence="1 2">
    <name type="scientific">Bilophila wadsworthia (strain 3_1_6)</name>
    <dbReference type="NCBI Taxonomy" id="563192"/>
    <lineage>
        <taxon>Bacteria</taxon>
        <taxon>Pseudomonadati</taxon>
        <taxon>Thermodesulfobacteriota</taxon>
        <taxon>Desulfovibrionia</taxon>
        <taxon>Desulfovibrionales</taxon>
        <taxon>Desulfovibrionaceae</taxon>
        <taxon>Bilophila</taxon>
    </lineage>
</organism>
<keyword evidence="2" id="KW-1185">Reference proteome</keyword>
<gene>
    <name evidence="1" type="ORF">HMPREF0179_05125</name>
</gene>
<dbReference type="EMBL" id="ADCP02000001">
    <property type="protein sequence ID" value="EPC05841.1"/>
    <property type="molecule type" value="Genomic_DNA"/>
</dbReference>
<dbReference type="STRING" id="563192.HMPREF0179_05125"/>
<dbReference type="Proteomes" id="UP000006034">
    <property type="component" value="Unassembled WGS sequence"/>
</dbReference>
<reference evidence="1 2" key="1">
    <citation type="submission" date="2010-10" db="EMBL/GenBank/DDBJ databases">
        <authorList>
            <consortium name="The Broad Institute Genome Sequencing Platform"/>
            <person name="Ward D."/>
            <person name="Earl A."/>
            <person name="Feldgarden M."/>
            <person name="Young S.K."/>
            <person name="Gargeya S."/>
            <person name="Zeng Q."/>
            <person name="Alvarado L."/>
            <person name="Berlin A."/>
            <person name="Bochicchio J."/>
            <person name="Chapman S.B."/>
            <person name="Chen Z."/>
            <person name="Freedman E."/>
            <person name="Gellesch M."/>
            <person name="Goldberg J."/>
            <person name="Griggs A."/>
            <person name="Gujja S."/>
            <person name="Heilman E."/>
            <person name="Heiman D."/>
            <person name="Howarth C."/>
            <person name="Mehta T."/>
            <person name="Neiman D."/>
            <person name="Pearson M."/>
            <person name="Roberts A."/>
            <person name="Saif S."/>
            <person name="Shea T."/>
            <person name="Shenoy N."/>
            <person name="Sisk P."/>
            <person name="Stolte C."/>
            <person name="Sykes S."/>
            <person name="White J."/>
            <person name="Yandava C."/>
            <person name="Allen-Vercoe E."/>
            <person name="Sibley C."/>
            <person name="Ambrose C.E."/>
            <person name="Strauss J."/>
            <person name="Daigneault M."/>
            <person name="Haas B."/>
            <person name="Nusbaum C."/>
            <person name="Birren B."/>
        </authorList>
    </citation>
    <scope>NUCLEOTIDE SEQUENCE [LARGE SCALE GENOMIC DNA]</scope>
    <source>
        <strain evidence="1 2">3_1_6</strain>
    </source>
</reference>